<sequence length="97" mass="10811">MRELYRRQKVRCTDRSLRETVLVSAGDSKEAGRRDHMHSSTYTGMPRSARLGGSHTRVGLTDPAVIDAYVERRIQDPSLLSGRSEPAYADFFTAPAA</sequence>
<dbReference type="AlphaFoldDB" id="A0A942SX98"/>
<comment type="caution">
    <text evidence="2">The sequence shown here is derived from an EMBL/GenBank/DDBJ whole genome shotgun (WGS) entry which is preliminary data.</text>
</comment>
<feature type="region of interest" description="Disordered" evidence="1">
    <location>
        <begin position="24"/>
        <end position="57"/>
    </location>
</feature>
<gene>
    <name evidence="2" type="ORF">KHB02_10955</name>
</gene>
<organism evidence="2">
    <name type="scientific">Neobacillus citreus</name>
    <dbReference type="NCBI Taxonomy" id="2833578"/>
    <lineage>
        <taxon>Bacteria</taxon>
        <taxon>Bacillati</taxon>
        <taxon>Bacillota</taxon>
        <taxon>Bacilli</taxon>
        <taxon>Bacillales</taxon>
        <taxon>Bacillaceae</taxon>
        <taxon>Neobacillus</taxon>
    </lineage>
</organism>
<dbReference type="EMBL" id="JAGYPE010000002">
    <property type="protein sequence ID" value="MBS4181904.1"/>
    <property type="molecule type" value="Genomic_DNA"/>
</dbReference>
<feature type="compositionally biased region" description="Basic and acidic residues" evidence="1">
    <location>
        <begin position="27"/>
        <end position="38"/>
    </location>
</feature>
<protein>
    <submittedName>
        <fullName evidence="2">Uncharacterized protein</fullName>
    </submittedName>
</protein>
<name>A0A942SX98_9BACI</name>
<proteinExistence type="predicted"/>
<evidence type="ECO:0000256" key="1">
    <source>
        <dbReference type="SAM" id="MobiDB-lite"/>
    </source>
</evidence>
<reference evidence="2" key="1">
    <citation type="submission" date="2021-05" db="EMBL/GenBank/DDBJ databases">
        <title>Novel Bacillus species.</title>
        <authorList>
            <person name="Liu G."/>
        </authorList>
    </citation>
    <scope>NUCLEOTIDE SEQUENCE</scope>
    <source>
        <strain evidence="2">FJAT-50051</strain>
    </source>
</reference>
<accession>A0A942SX98</accession>
<evidence type="ECO:0000313" key="2">
    <source>
        <dbReference type="EMBL" id="MBS4181904.1"/>
    </source>
</evidence>